<name>A0A931FNV1_9HYPH</name>
<evidence type="ECO:0000313" key="2">
    <source>
        <dbReference type="Proteomes" id="UP000599312"/>
    </source>
</evidence>
<organism evidence="1 2">
    <name type="scientific">Microvirga alba</name>
    <dbReference type="NCBI Taxonomy" id="2791025"/>
    <lineage>
        <taxon>Bacteria</taxon>
        <taxon>Pseudomonadati</taxon>
        <taxon>Pseudomonadota</taxon>
        <taxon>Alphaproteobacteria</taxon>
        <taxon>Hyphomicrobiales</taxon>
        <taxon>Methylobacteriaceae</taxon>
        <taxon>Microvirga</taxon>
    </lineage>
</organism>
<gene>
    <name evidence="1" type="ORF">I2H38_00050</name>
</gene>
<evidence type="ECO:0000313" key="1">
    <source>
        <dbReference type="EMBL" id="MBF9231758.1"/>
    </source>
</evidence>
<comment type="caution">
    <text evidence="1">The sequence shown here is derived from an EMBL/GenBank/DDBJ whole genome shotgun (WGS) entry which is preliminary data.</text>
</comment>
<dbReference type="AlphaFoldDB" id="A0A931FNV1"/>
<proteinExistence type="predicted"/>
<keyword evidence="2" id="KW-1185">Reference proteome</keyword>
<dbReference type="Proteomes" id="UP000599312">
    <property type="component" value="Unassembled WGS sequence"/>
</dbReference>
<dbReference type="EMBL" id="JADQDO010000001">
    <property type="protein sequence ID" value="MBF9231758.1"/>
    <property type="molecule type" value="Genomic_DNA"/>
</dbReference>
<accession>A0A931FNV1</accession>
<reference evidence="1" key="1">
    <citation type="submission" date="2020-11" db="EMBL/GenBank/DDBJ databases">
        <authorList>
            <person name="Kim M.K."/>
        </authorList>
    </citation>
    <scope>NUCLEOTIDE SEQUENCE</scope>
    <source>
        <strain evidence="1">BT350</strain>
    </source>
</reference>
<protein>
    <submittedName>
        <fullName evidence="1">Uncharacterized protein</fullName>
    </submittedName>
</protein>
<sequence length="324" mass="36023">MKSIISLFCFIFAFGVAEAKDLNRQLAPDMARVYGFLIGQSISLTRIGMEFPALRNEAELARMRFSAKFGESEKKLEEILRSMLGSKFDETDRQLRASIEANAKKQALTRPDAAAFLELMAARARGEIADEFLKPLLIAKYADRPAAEFVDGWRQTFVSDGSGKARGVKIHLQIPKSFGSKESPRPHIVRNWTSQDGKGPIVLVLDIREVGAAVTQKSLDEEFGPDMVKDVVGPDGQVLNSGKFKHETYPGFWVQAVRAEERATMKVQIAFQLYQIFARDKAVAIGCFSTLDEGARSDPKTVFQELQPLCLQVLNTLVLPGAYE</sequence>
<dbReference type="RefSeq" id="WP_196269767.1">
    <property type="nucleotide sequence ID" value="NZ_JADQDO010000001.1"/>
</dbReference>